<dbReference type="Proteomes" id="UP000581769">
    <property type="component" value="Unassembled WGS sequence"/>
</dbReference>
<dbReference type="SUPFAM" id="SSF103473">
    <property type="entry name" value="MFS general substrate transporter"/>
    <property type="match status" value="2"/>
</dbReference>
<evidence type="ECO:0000256" key="1">
    <source>
        <dbReference type="ARBA" id="ARBA00004651"/>
    </source>
</evidence>
<dbReference type="PANTHER" id="PTHR42718">
    <property type="entry name" value="MAJOR FACILITATOR SUPERFAMILY MULTIDRUG TRANSPORTER MFSC"/>
    <property type="match status" value="1"/>
</dbReference>
<feature type="transmembrane region" description="Helical" evidence="5">
    <location>
        <begin position="139"/>
        <end position="161"/>
    </location>
</feature>
<feature type="transmembrane region" description="Helical" evidence="5">
    <location>
        <begin position="205"/>
        <end position="225"/>
    </location>
</feature>
<gene>
    <name evidence="7" type="ORF">BJY18_006225</name>
</gene>
<dbReference type="EMBL" id="JACHMG010000001">
    <property type="protein sequence ID" value="MBB4688740.1"/>
    <property type="molecule type" value="Genomic_DNA"/>
</dbReference>
<dbReference type="CDD" id="cd17321">
    <property type="entry name" value="MFS_MMR_MDR_like"/>
    <property type="match status" value="1"/>
</dbReference>
<dbReference type="Pfam" id="PF07690">
    <property type="entry name" value="MFS_1"/>
    <property type="match status" value="1"/>
</dbReference>
<feature type="transmembrane region" description="Helical" evidence="5">
    <location>
        <begin position="363"/>
        <end position="389"/>
    </location>
</feature>
<keyword evidence="2 5" id="KW-0812">Transmembrane</keyword>
<keyword evidence="3 5" id="KW-1133">Transmembrane helix</keyword>
<feature type="transmembrane region" description="Helical" evidence="5">
    <location>
        <begin position="401"/>
        <end position="427"/>
    </location>
</feature>
<dbReference type="PANTHER" id="PTHR42718:SF39">
    <property type="entry name" value="ACTINORHODIN TRANSPORTER-RELATED"/>
    <property type="match status" value="1"/>
</dbReference>
<feature type="transmembrane region" description="Helical" evidence="5">
    <location>
        <begin position="439"/>
        <end position="462"/>
    </location>
</feature>
<feature type="transmembrane region" description="Helical" evidence="5">
    <location>
        <begin position="81"/>
        <end position="104"/>
    </location>
</feature>
<evidence type="ECO:0000256" key="4">
    <source>
        <dbReference type="ARBA" id="ARBA00023136"/>
    </source>
</evidence>
<keyword evidence="8" id="KW-1185">Reference proteome</keyword>
<dbReference type="InterPro" id="IPR020846">
    <property type="entry name" value="MFS_dom"/>
</dbReference>
<comment type="subcellular location">
    <subcellularLocation>
        <location evidence="1">Cell membrane</location>
        <topology evidence="1">Multi-pass membrane protein</topology>
    </subcellularLocation>
</comment>
<feature type="transmembrane region" description="Helical" evidence="5">
    <location>
        <begin position="231"/>
        <end position="251"/>
    </location>
</feature>
<feature type="transmembrane region" description="Helical" evidence="5">
    <location>
        <begin position="336"/>
        <end position="357"/>
    </location>
</feature>
<sequence>MPDVSAAARATTSRRDLLSVGPLLVGAVLGPIDYFVVNLALPDIRADLRAGSGELSFVVSAYAVGLIPGGRLGDRFGRRRVFTLGLAGFVAASVLCGLSTHVPALIAERFLQGLCAAMLSPQVLATIRSVLPERRQTPVIAAYGFVFGLGAIIGQAGGGLLLHADVFGLGWRAIFWVNVPIGLVALAGALAWVRENFGDRTSAVDLAGVGVLCVLLGLVLVPLSLGSSLGWPLWTFAGLATAPALGWWFVRFQRRRRTVRPLVDISLVRRPVVWRGLLLAFWFYTDSVFFLGFGEYLQDGLGWSPTAAALLYLPLFAGFLAGPLPVPKLVALLREWTVPIGFTLLAAGFATQVGALADGDRPGAVLVTGLVVAGAGHGLVLSALTRVLLLGVEPHRSGQISALVICAMQIGSAAGVAGFGTVVSATLGTHLGPHAHSTALATGEACLTAALLGCVLLGLSLVRAMSPDRR</sequence>
<protein>
    <submittedName>
        <fullName evidence="7">MFS family permease</fullName>
    </submittedName>
</protein>
<evidence type="ECO:0000256" key="3">
    <source>
        <dbReference type="ARBA" id="ARBA00022989"/>
    </source>
</evidence>
<dbReference type="Gene3D" id="1.20.1250.20">
    <property type="entry name" value="MFS general substrate transporter like domains"/>
    <property type="match status" value="2"/>
</dbReference>
<comment type="caution">
    <text evidence="7">The sequence shown here is derived from an EMBL/GenBank/DDBJ whole genome shotgun (WGS) entry which is preliminary data.</text>
</comment>
<dbReference type="GO" id="GO:0005886">
    <property type="term" value="C:plasma membrane"/>
    <property type="evidence" value="ECO:0007669"/>
    <property type="project" value="UniProtKB-SubCell"/>
</dbReference>
<dbReference type="InterPro" id="IPR036259">
    <property type="entry name" value="MFS_trans_sf"/>
</dbReference>
<evidence type="ECO:0000256" key="2">
    <source>
        <dbReference type="ARBA" id="ARBA00022692"/>
    </source>
</evidence>
<evidence type="ECO:0000313" key="8">
    <source>
        <dbReference type="Proteomes" id="UP000581769"/>
    </source>
</evidence>
<dbReference type="PROSITE" id="PS50850">
    <property type="entry name" value="MFS"/>
    <property type="match status" value="1"/>
</dbReference>
<keyword evidence="4 5" id="KW-0472">Membrane</keyword>
<reference evidence="7 8" key="1">
    <citation type="submission" date="2020-08" db="EMBL/GenBank/DDBJ databases">
        <title>Sequencing the genomes of 1000 actinobacteria strains.</title>
        <authorList>
            <person name="Klenk H.-P."/>
        </authorList>
    </citation>
    <scope>NUCLEOTIDE SEQUENCE [LARGE SCALE GENOMIC DNA]</scope>
    <source>
        <strain evidence="7 8">DSM 45859</strain>
    </source>
</reference>
<evidence type="ECO:0000256" key="5">
    <source>
        <dbReference type="SAM" id="Phobius"/>
    </source>
</evidence>
<dbReference type="GO" id="GO:0022857">
    <property type="term" value="F:transmembrane transporter activity"/>
    <property type="evidence" value="ECO:0007669"/>
    <property type="project" value="InterPro"/>
</dbReference>
<feature type="transmembrane region" description="Helical" evidence="5">
    <location>
        <begin position="173"/>
        <end position="193"/>
    </location>
</feature>
<feature type="transmembrane region" description="Helical" evidence="5">
    <location>
        <begin position="110"/>
        <end position="127"/>
    </location>
</feature>
<name>A0A840J3V2_9PSEU</name>
<dbReference type="InterPro" id="IPR011701">
    <property type="entry name" value="MFS"/>
</dbReference>
<accession>A0A840J3V2</accession>
<feature type="transmembrane region" description="Helical" evidence="5">
    <location>
        <begin position="306"/>
        <end position="324"/>
    </location>
</feature>
<feature type="domain" description="Major facilitator superfamily (MFS) profile" evidence="6">
    <location>
        <begin position="19"/>
        <end position="470"/>
    </location>
</feature>
<evidence type="ECO:0000313" key="7">
    <source>
        <dbReference type="EMBL" id="MBB4688740.1"/>
    </source>
</evidence>
<feature type="transmembrane region" description="Helical" evidence="5">
    <location>
        <begin position="272"/>
        <end position="294"/>
    </location>
</feature>
<dbReference type="PRINTS" id="PR01036">
    <property type="entry name" value="TCRTETB"/>
</dbReference>
<dbReference type="AlphaFoldDB" id="A0A840J3V2"/>
<evidence type="ECO:0000259" key="6">
    <source>
        <dbReference type="PROSITE" id="PS50850"/>
    </source>
</evidence>
<dbReference type="RefSeq" id="WP_184783378.1">
    <property type="nucleotide sequence ID" value="NZ_JACHMG010000001.1"/>
</dbReference>
<feature type="transmembrane region" description="Helical" evidence="5">
    <location>
        <begin position="20"/>
        <end position="41"/>
    </location>
</feature>
<proteinExistence type="predicted"/>
<organism evidence="7 8">
    <name type="scientific">Amycolatopsis jiangsuensis</name>
    <dbReference type="NCBI Taxonomy" id="1181879"/>
    <lineage>
        <taxon>Bacteria</taxon>
        <taxon>Bacillati</taxon>
        <taxon>Actinomycetota</taxon>
        <taxon>Actinomycetes</taxon>
        <taxon>Pseudonocardiales</taxon>
        <taxon>Pseudonocardiaceae</taxon>
        <taxon>Amycolatopsis</taxon>
    </lineage>
</organism>